<dbReference type="Pfam" id="PF00004">
    <property type="entry name" value="AAA"/>
    <property type="match status" value="1"/>
</dbReference>
<evidence type="ECO:0000313" key="4">
    <source>
        <dbReference type="Proteomes" id="UP001174909"/>
    </source>
</evidence>
<dbReference type="GO" id="GO:0005634">
    <property type="term" value="C:nucleus"/>
    <property type="evidence" value="ECO:0007669"/>
    <property type="project" value="TreeGrafter"/>
</dbReference>
<dbReference type="InterPro" id="IPR003959">
    <property type="entry name" value="ATPase_AAA_core"/>
</dbReference>
<keyword evidence="4" id="KW-1185">Reference proteome</keyword>
<evidence type="ECO:0000256" key="1">
    <source>
        <dbReference type="SAM" id="MobiDB-lite"/>
    </source>
</evidence>
<dbReference type="Gene3D" id="3.40.50.300">
    <property type="entry name" value="P-loop containing nucleotide triphosphate hydrolases"/>
    <property type="match status" value="1"/>
</dbReference>
<dbReference type="SUPFAM" id="SSF52540">
    <property type="entry name" value="P-loop containing nucleoside triphosphate hydrolases"/>
    <property type="match status" value="1"/>
</dbReference>
<reference evidence="3" key="1">
    <citation type="submission" date="2023-03" db="EMBL/GenBank/DDBJ databases">
        <authorList>
            <person name="Steffen K."/>
            <person name="Cardenas P."/>
        </authorList>
    </citation>
    <scope>NUCLEOTIDE SEQUENCE</scope>
</reference>
<name>A0AA35SNZ8_GEOBA</name>
<accession>A0AA35SNZ8</accession>
<sequence length="1151" mass="126979">MNQSRPSLITSFFKSPPASETIINRAPSLEGTSCDDEESRSSVGGGEGGVQFAVNLNGLLHSSQQALHAPPVVTTTSSSLENGALSLSTVSSGMRQGTLTWNSASGTLSLKPSVTVAKQSSPPPTLVQSVDHTSPLPSNSEDCSGGEAREVAVNGADEVGVAPDREGVRRSRRSHCQEVDYCEILEDGSCLERTRRKRGGTVVSRRDKRRKRETELVVRFERCLLRHVPGEEPCLRSEPESGNEVEVTLSMEGELDESVVVLSTSPPPSSATLSGPWARIFSRPVNQDSFSSSARQTATRTGTDPGSPVRSPRKRVQRSASCSPRRLARSPRAPRHCSPLRSPRKGTNSTTAASPLKNSLQPRVLMIPPSAKKPRLLEFDHAPFSGLVHVRQESVSEPFWTLTSAGTGLRPMTPPTDRDLSLQPSLGSCLSLHDVVREDHTSLLTPVTSAKQRASILETLSNEHPQERVHHLFKRYRNIREGGADHTPSETPPTSHAEQGKRTRQPLVCKIHILNGRREKVIKVDEGVYGGKSNRKRSLRLSKKRSISLTENSVREGLTEGGVEGVKRRGCEVGRGEGEKRDGVRQRSCDMWTELYRPQSSSEVIGNKVKVQQLYSWLRNWSTNKPIAGGGGEGRAQPRSASCELKRSGCKREGSPTPEWAWGSQDFLSLSHLRRKMRRRKVEGSSDSEAEGEESGEECEGVSSVLLLCGGVGSGKTAAVHACAAELGCKVFEVNAGSVRSRGYLLGTLKEATLSHHVSLQPLVGVANQTASERGVKLSTNPKKEKKKKMGLLTFFKRADQREDDEERGEGRSGSHCRPVSLESSTVILLEEVDVLFESDRGFWSGVYDLITTTRRPIILTSNDSRFELDCHHIKIVFGPPSLEELGMHIQLLCLSCDYHMTSDAAVQLADSLHVDIRRLFLCLQFWTSSHTESVCWSLASGLTRRHDDSSESSSLPPLLSLPWRSSKPHPLTSDLYRDIDMASHHAEQDSYLDAISMETASDEGRDDIISRAWWRTSEGERAGLLDELPERVCRWREEEVGRGVCEEVERSGGRTRLHHDPISHSQFTRRVQSVRQCLEKCSKVFALTSTPVGVVSDSLPLLRTICSSETTKKLSHTKRRFRHYLQQNASVEQTDLDTLPLATRFPSTHN</sequence>
<gene>
    <name evidence="3" type="ORF">GBAR_LOCUS18645</name>
</gene>
<proteinExistence type="predicted"/>
<feature type="region of interest" description="Disordered" evidence="1">
    <location>
        <begin position="284"/>
        <end position="363"/>
    </location>
</feature>
<evidence type="ECO:0000259" key="2">
    <source>
        <dbReference type="SMART" id="SM00382"/>
    </source>
</evidence>
<dbReference type="PANTHER" id="PTHR23389:SF21">
    <property type="entry name" value="ATPASE FAMILY AAA DOMAIN-CONTAINING PROTEIN 5"/>
    <property type="match status" value="1"/>
</dbReference>
<dbReference type="Proteomes" id="UP001174909">
    <property type="component" value="Unassembled WGS sequence"/>
</dbReference>
<dbReference type="AlphaFoldDB" id="A0AA35SNZ8"/>
<feature type="compositionally biased region" description="Basic residues" evidence="1">
    <location>
        <begin position="326"/>
        <end position="335"/>
    </location>
</feature>
<feature type="compositionally biased region" description="Polar residues" evidence="1">
    <location>
        <begin position="115"/>
        <end position="142"/>
    </location>
</feature>
<dbReference type="GO" id="GO:0016887">
    <property type="term" value="F:ATP hydrolysis activity"/>
    <property type="evidence" value="ECO:0007669"/>
    <property type="project" value="InterPro"/>
</dbReference>
<comment type="caution">
    <text evidence="3">The sequence shown here is derived from an EMBL/GenBank/DDBJ whole genome shotgun (WGS) entry which is preliminary data.</text>
</comment>
<evidence type="ECO:0000313" key="3">
    <source>
        <dbReference type="EMBL" id="CAI8033059.1"/>
    </source>
</evidence>
<dbReference type="GO" id="GO:0005524">
    <property type="term" value="F:ATP binding"/>
    <property type="evidence" value="ECO:0007669"/>
    <property type="project" value="InterPro"/>
</dbReference>
<dbReference type="PANTHER" id="PTHR23389">
    <property type="entry name" value="CHROMOSOME TRANSMISSION FIDELITY FACTOR 18"/>
    <property type="match status" value="1"/>
</dbReference>
<dbReference type="InterPro" id="IPR027417">
    <property type="entry name" value="P-loop_NTPase"/>
</dbReference>
<dbReference type="GO" id="GO:0003677">
    <property type="term" value="F:DNA binding"/>
    <property type="evidence" value="ECO:0007669"/>
    <property type="project" value="TreeGrafter"/>
</dbReference>
<organism evidence="3 4">
    <name type="scientific">Geodia barretti</name>
    <name type="common">Barrett's horny sponge</name>
    <dbReference type="NCBI Taxonomy" id="519541"/>
    <lineage>
        <taxon>Eukaryota</taxon>
        <taxon>Metazoa</taxon>
        <taxon>Porifera</taxon>
        <taxon>Demospongiae</taxon>
        <taxon>Heteroscleromorpha</taxon>
        <taxon>Tetractinellida</taxon>
        <taxon>Astrophorina</taxon>
        <taxon>Geodiidae</taxon>
        <taxon>Geodia</taxon>
    </lineage>
</organism>
<feature type="compositionally biased region" description="Polar residues" evidence="1">
    <location>
        <begin position="345"/>
        <end position="361"/>
    </location>
</feature>
<dbReference type="GO" id="GO:0061860">
    <property type="term" value="F:DNA clamp unloader activity"/>
    <property type="evidence" value="ECO:0007669"/>
    <property type="project" value="TreeGrafter"/>
</dbReference>
<dbReference type="InterPro" id="IPR003593">
    <property type="entry name" value="AAA+_ATPase"/>
</dbReference>
<protein>
    <submittedName>
        <fullName evidence="3">ATPase family AAA domain-containing protein 5</fullName>
    </submittedName>
</protein>
<feature type="domain" description="AAA+ ATPase" evidence="2">
    <location>
        <begin position="702"/>
        <end position="882"/>
    </location>
</feature>
<feature type="region of interest" description="Disordered" evidence="1">
    <location>
        <begin position="24"/>
        <end position="46"/>
    </location>
</feature>
<dbReference type="SMART" id="SM00382">
    <property type="entry name" value="AAA"/>
    <property type="match status" value="1"/>
</dbReference>
<dbReference type="EMBL" id="CASHTH010002640">
    <property type="protein sequence ID" value="CAI8033059.1"/>
    <property type="molecule type" value="Genomic_DNA"/>
</dbReference>
<feature type="region of interest" description="Disordered" evidence="1">
    <location>
        <begin position="481"/>
        <end position="503"/>
    </location>
</feature>
<feature type="region of interest" description="Disordered" evidence="1">
    <location>
        <begin position="115"/>
        <end position="146"/>
    </location>
</feature>
<feature type="compositionally biased region" description="Polar residues" evidence="1">
    <location>
        <begin position="284"/>
        <end position="304"/>
    </location>
</feature>